<protein>
    <recommendedName>
        <fullName evidence="1">DUF559 domain-containing protein</fullName>
    </recommendedName>
</protein>
<keyword evidence="3" id="KW-1185">Reference proteome</keyword>
<dbReference type="Pfam" id="PF04480">
    <property type="entry name" value="DUF559"/>
    <property type="match status" value="1"/>
</dbReference>
<accession>A0A6F8YLJ8</accession>
<dbReference type="EMBL" id="AP022871">
    <property type="protein sequence ID" value="BCB86821.1"/>
    <property type="molecule type" value="Genomic_DNA"/>
</dbReference>
<feature type="domain" description="DUF559" evidence="1">
    <location>
        <begin position="230"/>
        <end position="294"/>
    </location>
</feature>
<evidence type="ECO:0000313" key="2">
    <source>
        <dbReference type="EMBL" id="BCB86821.1"/>
    </source>
</evidence>
<dbReference type="InterPro" id="IPR011335">
    <property type="entry name" value="Restrct_endonuc-II-like"/>
</dbReference>
<dbReference type="SUPFAM" id="SSF52980">
    <property type="entry name" value="Restriction endonuclease-like"/>
    <property type="match status" value="1"/>
</dbReference>
<reference evidence="2 3" key="2">
    <citation type="submission" date="2020-03" db="EMBL/GenBank/DDBJ databases">
        <authorList>
            <person name="Ichikawa N."/>
            <person name="Kimura A."/>
            <person name="Kitahashi Y."/>
            <person name="Uohara A."/>
        </authorList>
    </citation>
    <scope>NUCLEOTIDE SEQUENCE [LARGE SCALE GENOMIC DNA]</scope>
    <source>
        <strain evidence="2 3">NBRC 105367</strain>
    </source>
</reference>
<dbReference type="Proteomes" id="UP000503011">
    <property type="component" value="Chromosome"/>
</dbReference>
<proteinExistence type="predicted"/>
<sequence length="298" mass="32872">MVRLPRVPSQLRFLPFRGGDAVAAGLLTRRMLTGPAWRPMLPGVYAHADAFREADHRTWCDAAALLLPPGGAIGGLSAAYLWGANLVSVDAPVTLVVPRTSRLRAHPRLRIVRSGLPPDDVTRFGGLPVTTPLRTAFDVGRWLPRAEALVAVDALLSRRVVKLPQLIDYAAGRSGWLGLPRLREVLALAEPLTESPMESRLRLLIIDAGLPPPVAQHDVRDAQGRFIGRVDLAYPRWRIAIEYEGDHHRERAHFRQDVHRLNALRAAGWLVLRFTADDVLGHPGRTAAQIATAIAERR</sequence>
<dbReference type="KEGG" id="psuu:Psuf_041340"/>
<evidence type="ECO:0000259" key="1">
    <source>
        <dbReference type="Pfam" id="PF04480"/>
    </source>
</evidence>
<organism evidence="2 3">
    <name type="scientific">Phytohabitans suffuscus</name>
    <dbReference type="NCBI Taxonomy" id="624315"/>
    <lineage>
        <taxon>Bacteria</taxon>
        <taxon>Bacillati</taxon>
        <taxon>Actinomycetota</taxon>
        <taxon>Actinomycetes</taxon>
        <taxon>Micromonosporales</taxon>
        <taxon>Micromonosporaceae</taxon>
    </lineage>
</organism>
<dbReference type="InterPro" id="IPR007569">
    <property type="entry name" value="DUF559"/>
</dbReference>
<name>A0A6F8YLJ8_9ACTN</name>
<gene>
    <name evidence="2" type="ORF">Psuf_041340</name>
</gene>
<evidence type="ECO:0000313" key="3">
    <source>
        <dbReference type="Proteomes" id="UP000503011"/>
    </source>
</evidence>
<dbReference type="AlphaFoldDB" id="A0A6F8YLJ8"/>
<reference evidence="2 3" key="1">
    <citation type="submission" date="2020-03" db="EMBL/GenBank/DDBJ databases">
        <title>Whole genome shotgun sequence of Phytohabitans suffuscus NBRC 105367.</title>
        <authorList>
            <person name="Komaki H."/>
            <person name="Tamura T."/>
        </authorList>
    </citation>
    <scope>NUCLEOTIDE SEQUENCE [LARGE SCALE GENOMIC DNA]</scope>
    <source>
        <strain evidence="2 3">NBRC 105367</strain>
    </source>
</reference>
<dbReference type="Gene3D" id="3.40.960.10">
    <property type="entry name" value="VSR Endonuclease"/>
    <property type="match status" value="1"/>
</dbReference>